<keyword evidence="2" id="KW-0808">Transferase</keyword>
<dbReference type="RefSeq" id="WP_377769712.1">
    <property type="nucleotide sequence ID" value="NZ_JBHUHO010000008.1"/>
</dbReference>
<dbReference type="InterPro" id="IPR029063">
    <property type="entry name" value="SAM-dependent_MTases_sf"/>
</dbReference>
<dbReference type="Gene3D" id="3.40.50.150">
    <property type="entry name" value="Vaccinia Virus protein VP39"/>
    <property type="match status" value="1"/>
</dbReference>
<keyword evidence="2" id="KW-0489">Methyltransferase</keyword>
<dbReference type="PANTHER" id="PTHR14911:SF13">
    <property type="entry name" value="TRNA (GUANINE(6)-N2)-METHYLTRANSFERASE THUMP3"/>
    <property type="match status" value="1"/>
</dbReference>
<feature type="domain" description="Ribosomal RNA large subunit methyltransferase K/L-like methyltransferase" evidence="1">
    <location>
        <begin position="191"/>
        <end position="292"/>
    </location>
</feature>
<gene>
    <name evidence="2" type="ORF">ACFSJH_02880</name>
</gene>
<dbReference type="SUPFAM" id="SSF53335">
    <property type="entry name" value="S-adenosyl-L-methionine-dependent methyltransferases"/>
    <property type="match status" value="1"/>
</dbReference>
<dbReference type="GO" id="GO:0032259">
    <property type="term" value="P:methylation"/>
    <property type="evidence" value="ECO:0007669"/>
    <property type="project" value="UniProtKB-KW"/>
</dbReference>
<protein>
    <submittedName>
        <fullName evidence="2">TRM11 family SAM-dependent methyltransferase</fullName>
    </submittedName>
</protein>
<evidence type="ECO:0000259" key="1">
    <source>
        <dbReference type="Pfam" id="PF01170"/>
    </source>
</evidence>
<dbReference type="PANTHER" id="PTHR14911">
    <property type="entry name" value="THUMP DOMAIN-CONTAINING"/>
    <property type="match status" value="1"/>
</dbReference>
<dbReference type="CDD" id="cd02440">
    <property type="entry name" value="AdoMet_MTases"/>
    <property type="match status" value="1"/>
</dbReference>
<dbReference type="EMBL" id="JBHUHO010000008">
    <property type="protein sequence ID" value="MFD2114693.1"/>
    <property type="molecule type" value="Genomic_DNA"/>
</dbReference>
<accession>A0ABW4YGB4</accession>
<dbReference type="Proteomes" id="UP001597362">
    <property type="component" value="Unassembled WGS sequence"/>
</dbReference>
<organism evidence="2 3">
    <name type="scientific">Paenibacillus yanchengensis</name>
    <dbReference type="NCBI Taxonomy" id="2035833"/>
    <lineage>
        <taxon>Bacteria</taxon>
        <taxon>Bacillati</taxon>
        <taxon>Bacillota</taxon>
        <taxon>Bacilli</taxon>
        <taxon>Bacillales</taxon>
        <taxon>Paenibacillaceae</taxon>
        <taxon>Paenibacillus</taxon>
    </lineage>
</organism>
<reference evidence="3" key="1">
    <citation type="journal article" date="2019" name="Int. J. Syst. Evol. Microbiol.">
        <title>The Global Catalogue of Microorganisms (GCM) 10K type strain sequencing project: providing services to taxonomists for standard genome sequencing and annotation.</title>
        <authorList>
            <consortium name="The Broad Institute Genomics Platform"/>
            <consortium name="The Broad Institute Genome Sequencing Center for Infectious Disease"/>
            <person name="Wu L."/>
            <person name="Ma J."/>
        </authorList>
    </citation>
    <scope>NUCLEOTIDE SEQUENCE [LARGE SCALE GENOMIC DNA]</scope>
    <source>
        <strain evidence="3">GH52</strain>
    </source>
</reference>
<dbReference type="InterPro" id="IPR000241">
    <property type="entry name" value="RlmKL-like_Mtase"/>
</dbReference>
<comment type="caution">
    <text evidence="2">The sequence shown here is derived from an EMBL/GenBank/DDBJ whole genome shotgun (WGS) entry which is preliminary data.</text>
</comment>
<sequence length="353" mass="40250">MIKINKNRIDSSVIYYVYSVMCHEDERALCELEVRQLLAVSTTIVAGLNVVISSRDVDVTRSPFLKQRIAAWRAALSTEQLIEQLSALPLNEQHNHCNERFKVEVWKEHVMEQQVDEWEWRDEQSDAKEQLARVAVSTPAHRQQLARQIGEVIVGEVDLQQPEVIFGVVFAAGRWHFGEQVTNSGRWLRHRYKPRQYSTALTHRMARSIVNIAIPKINNFTIIDLCCGIGTVLLEAASMNIAIAGNDHNHHIVQGARENIAYFGYETTVTVGDMQLIQQKYDIAILDMPYNICSTLSESDKQSMLEHARYIASRLVIITVEPLDTLLEDVGFSIIDRCTVRKGNLVREIIVLE</sequence>
<keyword evidence="3" id="KW-1185">Reference proteome</keyword>
<dbReference type="GO" id="GO:0008168">
    <property type="term" value="F:methyltransferase activity"/>
    <property type="evidence" value="ECO:0007669"/>
    <property type="project" value="UniProtKB-KW"/>
</dbReference>
<name>A0ABW4YGB4_9BACL</name>
<evidence type="ECO:0000313" key="3">
    <source>
        <dbReference type="Proteomes" id="UP001597362"/>
    </source>
</evidence>
<proteinExistence type="predicted"/>
<evidence type="ECO:0000313" key="2">
    <source>
        <dbReference type="EMBL" id="MFD2114693.1"/>
    </source>
</evidence>
<dbReference type="Pfam" id="PF01170">
    <property type="entry name" value="UPF0020"/>
    <property type="match status" value="1"/>
</dbReference>